<dbReference type="Proteomes" id="UP000192610">
    <property type="component" value="Unassembled WGS sequence"/>
</dbReference>
<sequence>MAGCFVHLTSEKDRGHIFYVYLYAVVFRNASVSANTGIDTTFCGAPATGPICFPAVFFK</sequence>
<comment type="caution">
    <text evidence="1">The sequence shown here is derived from an EMBL/GenBank/DDBJ whole genome shotgun (WGS) entry which is preliminary data.</text>
</comment>
<protein>
    <submittedName>
        <fullName evidence="1">Uncharacterized protein</fullName>
    </submittedName>
</protein>
<dbReference type="EMBL" id="LVXG01000009">
    <property type="protein sequence ID" value="OQP52064.1"/>
    <property type="molecule type" value="Genomic_DNA"/>
</dbReference>
<evidence type="ECO:0000313" key="2">
    <source>
        <dbReference type="Proteomes" id="UP000192610"/>
    </source>
</evidence>
<organism evidence="1 2">
    <name type="scientific">Niastella yeongjuensis</name>
    <dbReference type="NCBI Taxonomy" id="354355"/>
    <lineage>
        <taxon>Bacteria</taxon>
        <taxon>Pseudomonadati</taxon>
        <taxon>Bacteroidota</taxon>
        <taxon>Chitinophagia</taxon>
        <taxon>Chitinophagales</taxon>
        <taxon>Chitinophagaceae</taxon>
        <taxon>Niastella</taxon>
    </lineage>
</organism>
<accession>A0A1V9F1B1</accession>
<gene>
    <name evidence="1" type="ORF">A4H97_25975</name>
</gene>
<proteinExistence type="predicted"/>
<keyword evidence="2" id="KW-1185">Reference proteome</keyword>
<name>A0A1V9F1B1_9BACT</name>
<reference evidence="2" key="1">
    <citation type="submission" date="2016-04" db="EMBL/GenBank/DDBJ databases">
        <authorList>
            <person name="Chen L."/>
            <person name="Zhuang W."/>
            <person name="Wang G."/>
        </authorList>
    </citation>
    <scope>NUCLEOTIDE SEQUENCE [LARGE SCALE GENOMIC DNA]</scope>
    <source>
        <strain evidence="2">17621</strain>
    </source>
</reference>
<evidence type="ECO:0000313" key="1">
    <source>
        <dbReference type="EMBL" id="OQP52064.1"/>
    </source>
</evidence>
<dbReference type="AlphaFoldDB" id="A0A1V9F1B1"/>